<protein>
    <submittedName>
        <fullName evidence="2">Uncharacterized protein</fullName>
    </submittedName>
</protein>
<feature type="chain" id="PRO_5034219223" evidence="1">
    <location>
        <begin position="20"/>
        <end position="72"/>
    </location>
</feature>
<evidence type="ECO:0000256" key="1">
    <source>
        <dbReference type="SAM" id="SignalP"/>
    </source>
</evidence>
<dbReference type="Proteomes" id="UP000434172">
    <property type="component" value="Unassembled WGS sequence"/>
</dbReference>
<keyword evidence="1" id="KW-0732">Signal</keyword>
<evidence type="ECO:0000313" key="2">
    <source>
        <dbReference type="EMBL" id="KAF0320369.1"/>
    </source>
</evidence>
<dbReference type="AlphaFoldDB" id="A0A8H3W5F6"/>
<name>A0A8H3W5F6_9PEZI</name>
<feature type="signal peptide" evidence="1">
    <location>
        <begin position="1"/>
        <end position="19"/>
    </location>
</feature>
<accession>A0A8H3W5F6</accession>
<proteinExistence type="predicted"/>
<dbReference type="EMBL" id="WOWK01000084">
    <property type="protein sequence ID" value="KAF0320369.1"/>
    <property type="molecule type" value="Genomic_DNA"/>
</dbReference>
<sequence>MQFQTVLGFAFGLLQGVSALVYCKAAGSDCERGDCKAVYAIHEDPVKICHARCDKNKDDFVCCSNTGDIYCP</sequence>
<keyword evidence="3" id="KW-1185">Reference proteome</keyword>
<reference evidence="2 3" key="1">
    <citation type="submission" date="2019-12" db="EMBL/GenBank/DDBJ databases">
        <title>A genome sequence resource for the geographically widespread anthracnose pathogen Colletotrichum asianum.</title>
        <authorList>
            <person name="Meng Y."/>
        </authorList>
    </citation>
    <scope>NUCLEOTIDE SEQUENCE [LARGE SCALE GENOMIC DNA]</scope>
    <source>
        <strain evidence="2 3">ICMP 18580</strain>
    </source>
</reference>
<comment type="caution">
    <text evidence="2">The sequence shown here is derived from an EMBL/GenBank/DDBJ whole genome shotgun (WGS) entry which is preliminary data.</text>
</comment>
<organism evidence="2 3">
    <name type="scientific">Colletotrichum asianum</name>
    <dbReference type="NCBI Taxonomy" id="702518"/>
    <lineage>
        <taxon>Eukaryota</taxon>
        <taxon>Fungi</taxon>
        <taxon>Dikarya</taxon>
        <taxon>Ascomycota</taxon>
        <taxon>Pezizomycotina</taxon>
        <taxon>Sordariomycetes</taxon>
        <taxon>Hypocreomycetidae</taxon>
        <taxon>Glomerellales</taxon>
        <taxon>Glomerellaceae</taxon>
        <taxon>Colletotrichum</taxon>
        <taxon>Colletotrichum gloeosporioides species complex</taxon>
    </lineage>
</organism>
<gene>
    <name evidence="2" type="ORF">GQ607_012465</name>
</gene>
<evidence type="ECO:0000313" key="3">
    <source>
        <dbReference type="Proteomes" id="UP000434172"/>
    </source>
</evidence>